<accession>A0ABR5SIX9</accession>
<evidence type="ECO:0000313" key="3">
    <source>
        <dbReference type="EMBL" id="KWT91823.1"/>
    </source>
</evidence>
<keyword evidence="1" id="KW-0472">Membrane</keyword>
<keyword evidence="1" id="KW-1133">Transmembrane helix</keyword>
<gene>
    <name evidence="3" type="ORF">ASN18_0725</name>
</gene>
<keyword evidence="1 3" id="KW-0812">Transmembrane</keyword>
<protein>
    <submittedName>
        <fullName evidence="3">Transmembrane sensor domain protein</fullName>
    </submittedName>
</protein>
<feature type="transmembrane region" description="Helical" evidence="1">
    <location>
        <begin position="300"/>
        <end position="318"/>
    </location>
</feature>
<feature type="transmembrane region" description="Helical" evidence="1">
    <location>
        <begin position="325"/>
        <end position="343"/>
    </location>
</feature>
<dbReference type="Pfam" id="PF05226">
    <property type="entry name" value="CHASE2"/>
    <property type="match status" value="1"/>
</dbReference>
<name>A0ABR5SIX9_9BACT</name>
<reference evidence="3 4" key="1">
    <citation type="submission" date="2015-11" db="EMBL/GenBank/DDBJ databases">
        <authorList>
            <person name="Lin W."/>
        </authorList>
    </citation>
    <scope>NUCLEOTIDE SEQUENCE [LARGE SCALE GENOMIC DNA]</scope>
    <source>
        <strain evidence="3 4">HCH-1</strain>
    </source>
</reference>
<evidence type="ECO:0000259" key="2">
    <source>
        <dbReference type="SMART" id="SM01080"/>
    </source>
</evidence>
<dbReference type="InterPro" id="IPR007890">
    <property type="entry name" value="CHASE2"/>
</dbReference>
<keyword evidence="4" id="KW-1185">Reference proteome</keyword>
<dbReference type="Proteomes" id="UP000060487">
    <property type="component" value="Unassembled WGS sequence"/>
</dbReference>
<dbReference type="SMART" id="SM01080">
    <property type="entry name" value="CHASE2"/>
    <property type="match status" value="1"/>
</dbReference>
<comment type="caution">
    <text evidence="3">The sequence shown here is derived from an EMBL/GenBank/DDBJ whole genome shotgun (WGS) entry which is preliminary data.</text>
</comment>
<feature type="transmembrane region" description="Helical" evidence="1">
    <location>
        <begin position="349"/>
        <end position="369"/>
    </location>
</feature>
<evidence type="ECO:0000313" key="4">
    <source>
        <dbReference type="Proteomes" id="UP000060487"/>
    </source>
</evidence>
<feature type="domain" description="CHASE2" evidence="2">
    <location>
        <begin position="21"/>
        <end position="316"/>
    </location>
</feature>
<dbReference type="EMBL" id="LNQR01000028">
    <property type="protein sequence ID" value="KWT91823.1"/>
    <property type="molecule type" value="Genomic_DNA"/>
</dbReference>
<sequence>MLILLSAYMGTDIGFLTAHKLPVADDYFYSKQFPTKSDKIDNITIVTIDNETMYKNGRLQYKRSMFAKVFAKILEGGPKAIGVDIFFDGIRDIKDDLCFINMLNDANGNIVLGIYKNEPENFLLNIDNITSEGYFNGNKMIALGNVQGIVDNSTYGGITKLLLTPHFDNDLTIYYPLPIVVLSKYFNAIYKSYPFEDDDDIASIGNVSIPTFTENCHKRYMYINYVGGLEVFNPVPFEKVPDMNPAVFKDKIVLIGVTADSMEDSHRTPLSRNTPGVVVHANIIHTIINKRFISPLRQKYQSLGVFFVAIVVFIPFYYTRMKISIPATLLTLVIVKLTIDLLFTRYGVYVQFFPFIVSTVFAGMCAMIFRKDSRI</sequence>
<evidence type="ECO:0000256" key="1">
    <source>
        <dbReference type="SAM" id="Phobius"/>
    </source>
</evidence>
<proteinExistence type="predicted"/>
<organism evidence="3 4">
    <name type="scientific">Candidatus Magnetominusculus xianensis</name>
    <dbReference type="NCBI Taxonomy" id="1748249"/>
    <lineage>
        <taxon>Bacteria</taxon>
        <taxon>Pseudomonadati</taxon>
        <taxon>Nitrospirota</taxon>
        <taxon>Nitrospiria</taxon>
        <taxon>Nitrospirales</taxon>
        <taxon>Nitrospiraceae</taxon>
        <taxon>Candidatus Magnetominusculus</taxon>
    </lineage>
</organism>